<sequence length="160" mass="18273">MNREELIADAAQLKQPSAEATAAFSEKREVLAAAVNRTMAQRPDLEKLVGPAGRLMSEDNNRNFSLFMESLWQGYRPKILVDTVLWVFRTYRSHGFAPIYWPANLDTWREHLRAELSAPVFSEIGPFYSWLITHIPFFTALTDIDPIDTSMPVSQNFHGT</sequence>
<accession>A0A1M5RWV0</accession>
<dbReference type="Proteomes" id="UP000184139">
    <property type="component" value="Unassembled WGS sequence"/>
</dbReference>
<dbReference type="AlphaFoldDB" id="A0A1M5RWV0"/>
<gene>
    <name evidence="1" type="ORF">SAMN02745124_00037</name>
</gene>
<protein>
    <submittedName>
        <fullName evidence="1">Uncharacterized protein</fullName>
    </submittedName>
</protein>
<dbReference type="RefSeq" id="WP_073372818.1">
    <property type="nucleotide sequence ID" value="NZ_FQXS01000001.1"/>
</dbReference>
<organism evidence="1 2">
    <name type="scientific">Desulfofustis glycolicus DSM 9705</name>
    <dbReference type="NCBI Taxonomy" id="1121409"/>
    <lineage>
        <taxon>Bacteria</taxon>
        <taxon>Pseudomonadati</taxon>
        <taxon>Thermodesulfobacteriota</taxon>
        <taxon>Desulfobulbia</taxon>
        <taxon>Desulfobulbales</taxon>
        <taxon>Desulfocapsaceae</taxon>
        <taxon>Desulfofustis</taxon>
    </lineage>
</organism>
<evidence type="ECO:0000313" key="1">
    <source>
        <dbReference type="EMBL" id="SHH30659.1"/>
    </source>
</evidence>
<dbReference type="EMBL" id="FQXS01000001">
    <property type="protein sequence ID" value="SHH30659.1"/>
    <property type="molecule type" value="Genomic_DNA"/>
</dbReference>
<reference evidence="1 2" key="1">
    <citation type="submission" date="2016-11" db="EMBL/GenBank/DDBJ databases">
        <authorList>
            <person name="Jaros S."/>
            <person name="Januszkiewicz K."/>
            <person name="Wedrychowicz H."/>
        </authorList>
    </citation>
    <scope>NUCLEOTIDE SEQUENCE [LARGE SCALE GENOMIC DNA]</scope>
    <source>
        <strain evidence="1 2">DSM 9705</strain>
    </source>
</reference>
<name>A0A1M5RWV0_9BACT</name>
<evidence type="ECO:0000313" key="2">
    <source>
        <dbReference type="Proteomes" id="UP000184139"/>
    </source>
</evidence>
<proteinExistence type="predicted"/>
<dbReference type="OrthoDB" id="5421935at2"/>
<keyword evidence="2" id="KW-1185">Reference proteome</keyword>
<dbReference type="STRING" id="1121409.SAMN02745124_00037"/>